<evidence type="ECO:0000313" key="3">
    <source>
        <dbReference type="Proteomes" id="UP000826271"/>
    </source>
</evidence>
<protein>
    <recommendedName>
        <fullName evidence="1">Dynamin stalk domain-containing protein</fullName>
    </recommendedName>
</protein>
<organism evidence="2 3">
    <name type="scientific">Buddleja alternifolia</name>
    <dbReference type="NCBI Taxonomy" id="168488"/>
    <lineage>
        <taxon>Eukaryota</taxon>
        <taxon>Viridiplantae</taxon>
        <taxon>Streptophyta</taxon>
        <taxon>Embryophyta</taxon>
        <taxon>Tracheophyta</taxon>
        <taxon>Spermatophyta</taxon>
        <taxon>Magnoliopsida</taxon>
        <taxon>eudicotyledons</taxon>
        <taxon>Gunneridae</taxon>
        <taxon>Pentapetalae</taxon>
        <taxon>asterids</taxon>
        <taxon>lamiids</taxon>
        <taxon>Lamiales</taxon>
        <taxon>Scrophulariaceae</taxon>
        <taxon>Buddlejeae</taxon>
        <taxon>Buddleja</taxon>
    </lineage>
</organism>
<feature type="domain" description="Dynamin stalk" evidence="1">
    <location>
        <begin position="40"/>
        <end position="160"/>
    </location>
</feature>
<dbReference type="GO" id="GO:0003924">
    <property type="term" value="F:GTPase activity"/>
    <property type="evidence" value="ECO:0007669"/>
    <property type="project" value="TreeGrafter"/>
</dbReference>
<dbReference type="PANTHER" id="PTHR11566">
    <property type="entry name" value="DYNAMIN"/>
    <property type="match status" value="1"/>
</dbReference>
<gene>
    <name evidence="2" type="ORF">BUALT_Bualt10G0050800</name>
</gene>
<accession>A0AAV6WXA4</accession>
<dbReference type="Gene3D" id="1.20.120.1240">
    <property type="entry name" value="Dynamin, middle domain"/>
    <property type="match status" value="1"/>
</dbReference>
<sequence>MVGIPVLAQKLVQIQANIILKCLPQIVRKINDKLSTNMEDLNRILEEDSCERSKENDTKTNLLLDEIRVLAETKSIGLPKFLPRAAFVNLLQKKIKLIHTTPFAFVEKIWSYIEKVLVSVLTSHCENYPQLLFSMTRAARDVVAKKKKASVDWVMNMLDIFVLRVDGWEPMIMNLTIQYRVRPQKVAINILPEAVFAYFHALVYLSSFSTFVIKSATEKKQEKMHEKFKLNDAYQIVLA</sequence>
<keyword evidence="3" id="KW-1185">Reference proteome</keyword>
<dbReference type="GO" id="GO:0008017">
    <property type="term" value="F:microtubule binding"/>
    <property type="evidence" value="ECO:0007669"/>
    <property type="project" value="TreeGrafter"/>
</dbReference>
<name>A0AAV6WXA4_9LAMI</name>
<dbReference type="GO" id="GO:0005737">
    <property type="term" value="C:cytoplasm"/>
    <property type="evidence" value="ECO:0007669"/>
    <property type="project" value="TreeGrafter"/>
</dbReference>
<proteinExistence type="predicted"/>
<dbReference type="Proteomes" id="UP000826271">
    <property type="component" value="Unassembled WGS sequence"/>
</dbReference>
<dbReference type="InterPro" id="IPR022812">
    <property type="entry name" value="Dynamin"/>
</dbReference>
<dbReference type="EMBL" id="WHWC01000010">
    <property type="protein sequence ID" value="KAG8374968.1"/>
    <property type="molecule type" value="Genomic_DNA"/>
</dbReference>
<comment type="caution">
    <text evidence="2">The sequence shown here is derived from an EMBL/GenBank/DDBJ whole genome shotgun (WGS) entry which is preliminary data.</text>
</comment>
<evidence type="ECO:0000313" key="2">
    <source>
        <dbReference type="EMBL" id="KAG8374968.1"/>
    </source>
</evidence>
<dbReference type="InterPro" id="IPR000375">
    <property type="entry name" value="Dynamin_stalk"/>
</dbReference>
<dbReference type="PANTHER" id="PTHR11566:SF173">
    <property type="entry name" value="DYNAMIN-RELATED PROTEIN 4C"/>
    <property type="match status" value="1"/>
</dbReference>
<evidence type="ECO:0000259" key="1">
    <source>
        <dbReference type="Pfam" id="PF01031"/>
    </source>
</evidence>
<dbReference type="AlphaFoldDB" id="A0AAV6WXA4"/>
<dbReference type="GO" id="GO:0005874">
    <property type="term" value="C:microtubule"/>
    <property type="evidence" value="ECO:0007669"/>
    <property type="project" value="TreeGrafter"/>
</dbReference>
<dbReference type="Pfam" id="PF01031">
    <property type="entry name" value="Dynamin_M"/>
    <property type="match status" value="1"/>
</dbReference>
<dbReference type="GO" id="GO:0016020">
    <property type="term" value="C:membrane"/>
    <property type="evidence" value="ECO:0007669"/>
    <property type="project" value="TreeGrafter"/>
</dbReference>
<reference evidence="2" key="1">
    <citation type="submission" date="2019-10" db="EMBL/GenBank/DDBJ databases">
        <authorList>
            <person name="Zhang R."/>
            <person name="Pan Y."/>
            <person name="Wang J."/>
            <person name="Ma R."/>
            <person name="Yu S."/>
        </authorList>
    </citation>
    <scope>NUCLEOTIDE SEQUENCE</scope>
    <source>
        <strain evidence="2">LA-IB0</strain>
        <tissue evidence="2">Leaf</tissue>
    </source>
</reference>